<evidence type="ECO:0000256" key="3">
    <source>
        <dbReference type="ARBA" id="ARBA00022723"/>
    </source>
</evidence>
<dbReference type="AlphaFoldDB" id="A0A2P2KG82"/>
<comment type="similarity">
    <text evidence="2 6">Belongs to the iron/ascorbate-dependent oxidoreductase family.</text>
</comment>
<sequence length="364" mass="40847">MVYTFDPSYDRTSELKAFDDTRAGVKGLADAGITKIPPFFHQPSDDSDRNSLPADDAKFVFPIIDLEGIDKGPAQRKEIVEKVRNASENWGFFEVVNHGIPESVLEDMKDGVRRFHEQEVEVKKEFHSRDFQRKVVYNSNFDLYTAPAANWRDTIFFHLSPSPPQPEEFPPACRNIVMEYSKEVIKLGKLLLELLAGALGLNSSHLIELGCADGLFLLCHYYPACPQPELTLGTSKHADDSFLTVLLQDHIGGLQVLHQNHWVDVPPTPGALVINIGDILQMMSNDKFRSLEHRVLANRVGPRVSVAGFFTTGIMPNSRTYGPIKELLSEDNPAKYKEITLREFSSYFAAKGLDGTSALQHFKL</sequence>
<dbReference type="Pfam" id="PF14226">
    <property type="entry name" value="DIOX_N"/>
    <property type="match status" value="1"/>
</dbReference>
<dbReference type="InterPro" id="IPR027443">
    <property type="entry name" value="IPNS-like_sf"/>
</dbReference>
<evidence type="ECO:0000313" key="8">
    <source>
        <dbReference type="EMBL" id="MBX04735.1"/>
    </source>
</evidence>
<keyword evidence="4 6" id="KW-0560">Oxidoreductase</keyword>
<comment type="cofactor">
    <cofactor evidence="1">
        <name>Fe cation</name>
        <dbReference type="ChEBI" id="CHEBI:24875"/>
    </cofactor>
</comment>
<keyword evidence="5 6" id="KW-0408">Iron</keyword>
<dbReference type="InterPro" id="IPR026992">
    <property type="entry name" value="DIOX_N"/>
</dbReference>
<dbReference type="PANTHER" id="PTHR10209">
    <property type="entry name" value="OXIDOREDUCTASE, 2OG-FE II OXYGENASE FAMILY PROTEIN"/>
    <property type="match status" value="1"/>
</dbReference>
<evidence type="ECO:0000256" key="5">
    <source>
        <dbReference type="ARBA" id="ARBA00023004"/>
    </source>
</evidence>
<dbReference type="EMBL" id="GGEC01024251">
    <property type="protein sequence ID" value="MBX04735.1"/>
    <property type="molecule type" value="Transcribed_RNA"/>
</dbReference>
<dbReference type="Gene3D" id="2.60.120.330">
    <property type="entry name" value="B-lactam Antibiotic, Isopenicillin N Synthase, Chain"/>
    <property type="match status" value="1"/>
</dbReference>
<evidence type="ECO:0000256" key="1">
    <source>
        <dbReference type="ARBA" id="ARBA00001962"/>
    </source>
</evidence>
<evidence type="ECO:0000256" key="2">
    <source>
        <dbReference type="ARBA" id="ARBA00008056"/>
    </source>
</evidence>
<dbReference type="InterPro" id="IPR005123">
    <property type="entry name" value="Oxoglu/Fe-dep_dioxygenase_dom"/>
</dbReference>
<evidence type="ECO:0000259" key="7">
    <source>
        <dbReference type="PROSITE" id="PS51471"/>
    </source>
</evidence>
<keyword evidence="3 6" id="KW-0479">Metal-binding</keyword>
<proteinExistence type="inferred from homology"/>
<dbReference type="GO" id="GO:0046872">
    <property type="term" value="F:metal ion binding"/>
    <property type="evidence" value="ECO:0007669"/>
    <property type="project" value="UniProtKB-KW"/>
</dbReference>
<accession>A0A2P2KG82</accession>
<dbReference type="Pfam" id="PF03171">
    <property type="entry name" value="2OG-FeII_Oxy"/>
    <property type="match status" value="1"/>
</dbReference>
<dbReference type="PANTHER" id="PTHR10209:SF791">
    <property type="entry name" value="1-AMINOCYCLOPROPANE-1-CARBOXYLATE OXIDASE HOMOLOG 1"/>
    <property type="match status" value="1"/>
</dbReference>
<evidence type="ECO:0000256" key="6">
    <source>
        <dbReference type="RuleBase" id="RU003682"/>
    </source>
</evidence>
<feature type="domain" description="Fe2OG dioxygenase" evidence="7">
    <location>
        <begin position="211"/>
        <end position="312"/>
    </location>
</feature>
<name>A0A2P2KG82_RHIMU</name>
<organism evidence="8">
    <name type="scientific">Rhizophora mucronata</name>
    <name type="common">Asiatic mangrove</name>
    <dbReference type="NCBI Taxonomy" id="61149"/>
    <lineage>
        <taxon>Eukaryota</taxon>
        <taxon>Viridiplantae</taxon>
        <taxon>Streptophyta</taxon>
        <taxon>Embryophyta</taxon>
        <taxon>Tracheophyta</taxon>
        <taxon>Spermatophyta</taxon>
        <taxon>Magnoliopsida</taxon>
        <taxon>eudicotyledons</taxon>
        <taxon>Gunneridae</taxon>
        <taxon>Pentapetalae</taxon>
        <taxon>rosids</taxon>
        <taxon>fabids</taxon>
        <taxon>Malpighiales</taxon>
        <taxon>Rhizophoraceae</taxon>
        <taxon>Rhizophora</taxon>
    </lineage>
</organism>
<dbReference type="FunFam" id="2.60.120.330:FF:000005">
    <property type="entry name" value="1-aminocyclopropane-1-carboxylate oxidase homolog 1"/>
    <property type="match status" value="1"/>
</dbReference>
<protein>
    <submittedName>
        <fullName evidence="8">Uncharacterized protein MANES_15G038700</fullName>
    </submittedName>
</protein>
<dbReference type="PROSITE" id="PS51471">
    <property type="entry name" value="FE2OG_OXY"/>
    <property type="match status" value="1"/>
</dbReference>
<dbReference type="GO" id="GO:0051213">
    <property type="term" value="F:dioxygenase activity"/>
    <property type="evidence" value="ECO:0007669"/>
    <property type="project" value="UniProtKB-ARBA"/>
</dbReference>
<reference evidence="8" key="1">
    <citation type="submission" date="2018-02" db="EMBL/GenBank/DDBJ databases">
        <title>Rhizophora mucronata_Transcriptome.</title>
        <authorList>
            <person name="Meera S.P."/>
            <person name="Sreeshan A."/>
            <person name="Augustine A."/>
        </authorList>
    </citation>
    <scope>NUCLEOTIDE SEQUENCE</scope>
    <source>
        <tissue evidence="8">Leaf</tissue>
    </source>
</reference>
<dbReference type="SUPFAM" id="SSF51197">
    <property type="entry name" value="Clavaminate synthase-like"/>
    <property type="match status" value="1"/>
</dbReference>
<dbReference type="EMBL" id="GGEC01024252">
    <property type="protein sequence ID" value="MBX04736.1"/>
    <property type="molecule type" value="Transcribed_RNA"/>
</dbReference>
<evidence type="ECO:0000256" key="4">
    <source>
        <dbReference type="ARBA" id="ARBA00023002"/>
    </source>
</evidence>
<dbReference type="InterPro" id="IPR044861">
    <property type="entry name" value="IPNS-like_FE2OG_OXY"/>
</dbReference>